<dbReference type="Pfam" id="PF01040">
    <property type="entry name" value="UbiA"/>
    <property type="match status" value="1"/>
</dbReference>
<dbReference type="Gene3D" id="3.40.50.1000">
    <property type="entry name" value="HAD superfamily/HAD-like"/>
    <property type="match status" value="1"/>
</dbReference>
<gene>
    <name evidence="7" type="ORF">AWB83_03278</name>
</gene>
<evidence type="ECO:0000256" key="6">
    <source>
        <dbReference type="SAM" id="Phobius"/>
    </source>
</evidence>
<dbReference type="STRING" id="1777144.AWB83_03278"/>
<dbReference type="InterPro" id="IPR000537">
    <property type="entry name" value="UbiA_prenyltransferase"/>
</dbReference>
<dbReference type="SUPFAM" id="SSF56784">
    <property type="entry name" value="HAD-like"/>
    <property type="match status" value="1"/>
</dbReference>
<proteinExistence type="predicted"/>
<feature type="transmembrane region" description="Helical" evidence="6">
    <location>
        <begin position="419"/>
        <end position="440"/>
    </location>
</feature>
<keyword evidence="7" id="KW-0328">Glycosyltransferase</keyword>
<name>A0A158BIN4_9BURK</name>
<evidence type="ECO:0000256" key="3">
    <source>
        <dbReference type="ARBA" id="ARBA00022692"/>
    </source>
</evidence>
<keyword evidence="8" id="KW-1185">Reference proteome</keyword>
<keyword evidence="3 6" id="KW-0812">Transmembrane</keyword>
<dbReference type="OrthoDB" id="9803632at2"/>
<dbReference type="Gene3D" id="1.10.357.140">
    <property type="entry name" value="UbiA prenyltransferase"/>
    <property type="match status" value="1"/>
</dbReference>
<evidence type="ECO:0000313" key="8">
    <source>
        <dbReference type="Proteomes" id="UP000054978"/>
    </source>
</evidence>
<dbReference type="GO" id="GO:0016757">
    <property type="term" value="F:glycosyltransferase activity"/>
    <property type="evidence" value="ECO:0007669"/>
    <property type="project" value="UniProtKB-KW"/>
</dbReference>
<organism evidence="7 8">
    <name type="scientific">Caballeronia ptereochthonis</name>
    <dbReference type="NCBI Taxonomy" id="1777144"/>
    <lineage>
        <taxon>Bacteria</taxon>
        <taxon>Pseudomonadati</taxon>
        <taxon>Pseudomonadota</taxon>
        <taxon>Betaproteobacteria</taxon>
        <taxon>Burkholderiales</taxon>
        <taxon>Burkholderiaceae</taxon>
        <taxon>Caballeronia</taxon>
    </lineage>
</organism>
<evidence type="ECO:0000313" key="7">
    <source>
        <dbReference type="EMBL" id="SAK69636.1"/>
    </source>
</evidence>
<evidence type="ECO:0000256" key="4">
    <source>
        <dbReference type="ARBA" id="ARBA00022989"/>
    </source>
</evidence>
<evidence type="ECO:0000256" key="5">
    <source>
        <dbReference type="ARBA" id="ARBA00023136"/>
    </source>
</evidence>
<evidence type="ECO:0000256" key="2">
    <source>
        <dbReference type="ARBA" id="ARBA00022475"/>
    </source>
</evidence>
<dbReference type="InterPro" id="IPR044878">
    <property type="entry name" value="UbiA_sf"/>
</dbReference>
<sequence length="473" mass="52681">MAKMSVPLCVDLDGTLTATDLLVESFLVLVKNNPVYILLCIVWLLQGKAYLKAQIAKRVSIDVSVLPYNTGFVDYLREQRENGRDLYLCTASNQQFADQIASHFGFFKGVLASDDARNLSGSNKASALAQQFGVHGFDYCGNARADVPVWKQARQAIVVGNRHIAAAAEKVNETIVFFEQKRSLLRLTIKEMRVYQWVKNLLIFVPLLASHRFTEPASLLAEGVAFFSFSFCASAVYLLNDMLDLDSDRRHAKKCKRPFASGQLSLTYGMGLTVALLIASALLASQLEVRFQIVLCAYFVATLAYSFKLKRIMLVDVFTLAALYTTRIVAGGAAADILLSDWLIMFSVMIFLSLAMVKRYTELDALLRNGKMAASGRGYVTHDLGILRSFGTASGYVAVLVLALYLNSSDVRVLYRHPHALWVLFGLLLYWISRVWMLAFRGEMHDDPIVYAIKNRFSLLVILLCVATVIVAV</sequence>
<feature type="transmembrane region" description="Helical" evidence="6">
    <location>
        <begin position="452"/>
        <end position="472"/>
    </location>
</feature>
<feature type="transmembrane region" description="Helical" evidence="6">
    <location>
        <begin position="260"/>
        <end position="283"/>
    </location>
</feature>
<protein>
    <submittedName>
        <fullName evidence="7">Decaprenyl-phosphate phosphoribosyltransferase</fullName>
        <ecNumber evidence="7">2.4.2.45</ecNumber>
    </submittedName>
</protein>
<feature type="transmembrane region" description="Helical" evidence="6">
    <location>
        <begin position="386"/>
        <end position="407"/>
    </location>
</feature>
<dbReference type="PANTHER" id="PTHR42723:SF1">
    <property type="entry name" value="CHLOROPHYLL SYNTHASE, CHLOROPLASTIC"/>
    <property type="match status" value="1"/>
</dbReference>
<feature type="transmembrane region" description="Helical" evidence="6">
    <location>
        <begin position="219"/>
        <end position="239"/>
    </location>
</feature>
<dbReference type="InterPro" id="IPR050475">
    <property type="entry name" value="Prenyltransferase_related"/>
</dbReference>
<dbReference type="GO" id="GO:0016765">
    <property type="term" value="F:transferase activity, transferring alkyl or aryl (other than methyl) groups"/>
    <property type="evidence" value="ECO:0007669"/>
    <property type="project" value="InterPro"/>
</dbReference>
<evidence type="ECO:0000256" key="1">
    <source>
        <dbReference type="ARBA" id="ARBA00004141"/>
    </source>
</evidence>
<dbReference type="PANTHER" id="PTHR42723">
    <property type="entry name" value="CHLOROPHYLL SYNTHASE"/>
    <property type="match status" value="1"/>
</dbReference>
<dbReference type="EMBL" id="FCOB02000014">
    <property type="protein sequence ID" value="SAK69636.1"/>
    <property type="molecule type" value="Genomic_DNA"/>
</dbReference>
<keyword evidence="2" id="KW-1003">Cell membrane</keyword>
<dbReference type="GO" id="GO:0016020">
    <property type="term" value="C:membrane"/>
    <property type="evidence" value="ECO:0007669"/>
    <property type="project" value="UniProtKB-SubCell"/>
</dbReference>
<comment type="caution">
    <text evidence="7">The sequence shown here is derived from an EMBL/GenBank/DDBJ whole genome shotgun (WGS) entry which is preliminary data.</text>
</comment>
<feature type="transmembrane region" description="Helical" evidence="6">
    <location>
        <begin position="289"/>
        <end position="307"/>
    </location>
</feature>
<comment type="subcellular location">
    <subcellularLocation>
        <location evidence="1">Membrane</location>
        <topology evidence="1">Multi-pass membrane protein</topology>
    </subcellularLocation>
</comment>
<dbReference type="RefSeq" id="WP_087046639.1">
    <property type="nucleotide sequence ID" value="NZ_FCOB02000014.1"/>
</dbReference>
<dbReference type="Proteomes" id="UP000054978">
    <property type="component" value="Unassembled WGS sequence"/>
</dbReference>
<dbReference type="NCBIfam" id="NF006088">
    <property type="entry name" value="PRK08238.1"/>
    <property type="match status" value="1"/>
</dbReference>
<dbReference type="InterPro" id="IPR036412">
    <property type="entry name" value="HAD-like_sf"/>
</dbReference>
<reference evidence="7" key="1">
    <citation type="submission" date="2016-01" db="EMBL/GenBank/DDBJ databases">
        <authorList>
            <person name="Peeters C."/>
        </authorList>
    </citation>
    <scope>NUCLEOTIDE SEQUENCE [LARGE SCALE GENOMIC DNA]</scope>
    <source>
        <strain evidence="7">LMG 29326</strain>
    </source>
</reference>
<keyword evidence="4 6" id="KW-1133">Transmembrane helix</keyword>
<dbReference type="InterPro" id="IPR023214">
    <property type="entry name" value="HAD_sf"/>
</dbReference>
<dbReference type="EC" id="2.4.2.45" evidence="7"/>
<keyword evidence="5 6" id="KW-0472">Membrane</keyword>
<accession>A0A158BIN4</accession>
<feature type="transmembrane region" description="Helical" evidence="6">
    <location>
        <begin position="339"/>
        <end position="357"/>
    </location>
</feature>
<dbReference type="CDD" id="cd13963">
    <property type="entry name" value="PT_UbiA_2"/>
    <property type="match status" value="1"/>
</dbReference>
<keyword evidence="7" id="KW-0808">Transferase</keyword>
<dbReference type="AlphaFoldDB" id="A0A158BIN4"/>